<dbReference type="Gene3D" id="2.60.40.10">
    <property type="entry name" value="Immunoglobulins"/>
    <property type="match status" value="1"/>
</dbReference>
<protein>
    <submittedName>
        <fullName evidence="3">Peptide-N(4)-(N-acetyl-beta-D-glucosaminyl)asparagine amidase F</fullName>
        <ecNumber evidence="3">3.5.1.52</ecNumber>
    </submittedName>
</protein>
<feature type="domain" description="BACON" evidence="2">
    <location>
        <begin position="62"/>
        <end position="119"/>
    </location>
</feature>
<reference evidence="3 4" key="1">
    <citation type="submission" date="2018-06" db="EMBL/GenBank/DDBJ databases">
        <authorList>
            <consortium name="Pathogen Informatics"/>
            <person name="Doyle S."/>
        </authorList>
    </citation>
    <scope>NUCLEOTIDE SEQUENCE [LARGE SCALE GENOMIC DNA]</scope>
    <source>
        <strain evidence="3 4">NCTC11190</strain>
    </source>
</reference>
<dbReference type="RefSeq" id="WP_027290335.1">
    <property type="nucleotide sequence ID" value="NZ_UGVL01000001.1"/>
</dbReference>
<dbReference type="InterPro" id="IPR008977">
    <property type="entry name" value="PHM/PNGase_F_dom_sf"/>
</dbReference>
<dbReference type="Proteomes" id="UP000255233">
    <property type="component" value="Unassembled WGS sequence"/>
</dbReference>
<dbReference type="GO" id="GO:0016715">
    <property type="term" value="F:oxidoreductase activity, acting on paired donors, with incorporation or reduction of molecular oxygen, reduced ascorbate as one donor, and incorporation of one atom of oxygen"/>
    <property type="evidence" value="ECO:0007669"/>
    <property type="project" value="InterPro"/>
</dbReference>
<keyword evidence="3" id="KW-0378">Hydrolase</keyword>
<organism evidence="3 4">
    <name type="scientific">Rikenella microfusus</name>
    <dbReference type="NCBI Taxonomy" id="28139"/>
    <lineage>
        <taxon>Bacteria</taxon>
        <taxon>Pseudomonadati</taxon>
        <taxon>Bacteroidota</taxon>
        <taxon>Bacteroidia</taxon>
        <taxon>Bacteroidales</taxon>
        <taxon>Rikenellaceae</taxon>
        <taxon>Rikenella</taxon>
    </lineage>
</organism>
<dbReference type="Pfam" id="PF13004">
    <property type="entry name" value="BACON"/>
    <property type="match status" value="1"/>
</dbReference>
<dbReference type="InterPro" id="IPR013783">
    <property type="entry name" value="Ig-like_fold"/>
</dbReference>
<dbReference type="EC" id="3.5.1.52" evidence="3"/>
<evidence type="ECO:0000259" key="2">
    <source>
        <dbReference type="Pfam" id="PF13004"/>
    </source>
</evidence>
<dbReference type="InterPro" id="IPR024361">
    <property type="entry name" value="BACON"/>
</dbReference>
<dbReference type="Gene3D" id="2.60.120.230">
    <property type="match status" value="2"/>
</dbReference>
<dbReference type="AlphaFoldDB" id="A0A379MQG0"/>
<dbReference type="GO" id="GO:0000224">
    <property type="term" value="F:peptide-N4-(N-acetyl-beta-glucosaminyl)asparagine amidase activity"/>
    <property type="evidence" value="ECO:0007669"/>
    <property type="project" value="UniProtKB-EC"/>
</dbReference>
<dbReference type="OrthoDB" id="6281169at2"/>
<dbReference type="STRING" id="880526.GCA_000427365_00530"/>
<dbReference type="InterPro" id="IPR014784">
    <property type="entry name" value="Cu2_ascorb_mOase-like_C"/>
</dbReference>
<dbReference type="SUPFAM" id="SSF49742">
    <property type="entry name" value="PHM/PNGase F"/>
    <property type="match status" value="2"/>
</dbReference>
<evidence type="ECO:0000313" key="4">
    <source>
        <dbReference type="Proteomes" id="UP000255233"/>
    </source>
</evidence>
<keyword evidence="1" id="KW-1015">Disulfide bond</keyword>
<sequence length="473" mass="52514">MKAKLLCGTALWAALTLVGCKDKTAPEEPYLTTDPAETMTFDAESAVGTLTVSTNQSVWDFAVEDGKAWCTASKGQGGTLTIKADYNRSDAERTAVITLTAGTSEQKDKATRTVTVRQAGTVNRAARLLDRNAYYEKYPSDLTAGTSGKTTVQSPAIPLYHYGWGADNDYKFSLDFPDAGSKTFRRAILSYRMGGMNGGPNEWDYTTMIFVRDKTTGEWYELTRAITPYGGSFGASWEKYFYMDVTEYLPMLSGATEFRIYFDGDWGGPASTARRHTVTLAFDLYEGEPERNTVWTAKVYDSHENDNTGYRRWGYGFSGENDIEGAARLGERTFTVPADVKSIEMKVTFTGYGHDQGTFPDRTGYRTNNCAEFDENTYKVRVNGTEAAYPGIIFVECGGNYSQAGTYQYDRANFCPGNPAIVHYWRILDVPEGGGNLTLDLDLERFVSQFNGPKDDSGVASYFVEVDLFGFDR</sequence>
<dbReference type="EMBL" id="UGVL01000001">
    <property type="protein sequence ID" value="SUE33706.1"/>
    <property type="molecule type" value="Genomic_DNA"/>
</dbReference>
<accession>A0A379MQG0</accession>
<proteinExistence type="predicted"/>
<dbReference type="CDD" id="cd14948">
    <property type="entry name" value="BACON"/>
    <property type="match status" value="1"/>
</dbReference>
<evidence type="ECO:0000313" key="3">
    <source>
        <dbReference type="EMBL" id="SUE33706.1"/>
    </source>
</evidence>
<evidence type="ECO:0000256" key="1">
    <source>
        <dbReference type="ARBA" id="ARBA00023157"/>
    </source>
</evidence>
<keyword evidence="4" id="KW-1185">Reference proteome</keyword>
<gene>
    <name evidence="3" type="primary">ngl</name>
    <name evidence="3" type="ORF">NCTC11190_00917</name>
</gene>
<name>A0A379MQG0_9BACT</name>
<dbReference type="PROSITE" id="PS51257">
    <property type="entry name" value="PROKAR_LIPOPROTEIN"/>
    <property type="match status" value="1"/>
</dbReference>